<evidence type="ECO:0000313" key="9">
    <source>
        <dbReference type="EMBL" id="PYI26528.1"/>
    </source>
</evidence>
<dbReference type="Pfam" id="PF02089">
    <property type="entry name" value="Palm_thioest"/>
    <property type="match status" value="2"/>
</dbReference>
<dbReference type="PANTHER" id="PTHR11247">
    <property type="entry name" value="PALMITOYL-PROTEIN THIOESTERASE/DOLICHYLDIPHOSPHATASE 1"/>
    <property type="match status" value="1"/>
</dbReference>
<evidence type="ECO:0000256" key="7">
    <source>
        <dbReference type="ARBA" id="ARBA00031934"/>
    </source>
</evidence>
<reference evidence="9 10" key="1">
    <citation type="submission" date="2018-02" db="EMBL/GenBank/DDBJ databases">
        <title>The genomes of Aspergillus section Nigri reveals drivers in fungal speciation.</title>
        <authorList>
            <consortium name="DOE Joint Genome Institute"/>
            <person name="Vesth T.C."/>
            <person name="Nybo J."/>
            <person name="Theobald S."/>
            <person name="Brandl J."/>
            <person name="Frisvad J.C."/>
            <person name="Nielsen K.F."/>
            <person name="Lyhne E.K."/>
            <person name="Kogle M.E."/>
            <person name="Kuo A."/>
            <person name="Riley R."/>
            <person name="Clum A."/>
            <person name="Nolan M."/>
            <person name="Lipzen A."/>
            <person name="Salamov A."/>
            <person name="Henrissat B."/>
            <person name="Wiebenga A."/>
            <person name="De vries R.P."/>
            <person name="Grigoriev I.V."/>
            <person name="Mortensen U.H."/>
            <person name="Andersen M.R."/>
            <person name="Baker S.E."/>
        </authorList>
    </citation>
    <scope>NUCLEOTIDE SEQUENCE [LARGE SCALE GENOMIC DNA]</scope>
    <source>
        <strain evidence="9 10">CBS 114.80</strain>
    </source>
</reference>
<dbReference type="AlphaFoldDB" id="A0A2V5HPV5"/>
<dbReference type="GO" id="GO:0008474">
    <property type="term" value="F:palmitoyl-(protein) hydrolase activity"/>
    <property type="evidence" value="ECO:0007669"/>
    <property type="project" value="UniProtKB-EC"/>
</dbReference>
<dbReference type="InterPro" id="IPR029058">
    <property type="entry name" value="AB_hydrolase_fold"/>
</dbReference>
<dbReference type="EMBL" id="KZ825594">
    <property type="protein sequence ID" value="PYI26528.1"/>
    <property type="molecule type" value="Genomic_DNA"/>
</dbReference>
<evidence type="ECO:0000256" key="6">
    <source>
        <dbReference type="ARBA" id="ARBA00023180"/>
    </source>
</evidence>
<evidence type="ECO:0000256" key="8">
    <source>
        <dbReference type="SAM" id="SignalP"/>
    </source>
</evidence>
<sequence>MHLLQTIFSLPLLLPQALTSPTPPHHPRAAPNTPKDLTPLPLIIWHGLGDTYTNPSLTSLSDVVNEIHEGTYTHLIHLGDDAATDRRNTFLGNLTTQLAAVCAQLAADPILSTAPAVNAIGFSQGGQFLRAYVERCNAPPVRTLITFGSQHNGITRFQACRWGDLVCLGAEALLHAGRWSGVVQGGFVPGQYFRPQAGVEDSISRSGSGAGAGAMEVEVGELGDQGLEGEGEAQLGAQQQQQQQQSEMELYLQHSNFLADVNNERDVKNETYKENLSSLEKFVMLMFEEDGVVHPKESAWFAEVDADGVVVGLRDRQIYKEDWLGLRELDEKGALVFRTVPGRHMEIGEEVFEKVVREFLGPVEVEVGVEAGLGADGSERRPGLVVQGAY</sequence>
<dbReference type="PANTHER" id="PTHR11247:SF8">
    <property type="entry name" value="PALMITOYL-PROTEIN THIOESTERASE 1"/>
    <property type="match status" value="1"/>
</dbReference>
<keyword evidence="4 9" id="KW-0378">Hydrolase</keyword>
<accession>A0A2V5HPV5</accession>
<keyword evidence="6" id="KW-0325">Glycoprotein</keyword>
<feature type="chain" id="PRO_5016058465" description="Palmitoyl-protein thioesterase 1" evidence="8">
    <location>
        <begin position="20"/>
        <end position="390"/>
    </location>
</feature>
<proteinExistence type="predicted"/>
<keyword evidence="3 8" id="KW-0732">Signal</keyword>
<protein>
    <recommendedName>
        <fullName evidence="2">Palmitoyl-protein thioesterase 1</fullName>
        <ecNumber evidence="1">3.1.2.22</ecNumber>
    </recommendedName>
    <alternativeName>
        <fullName evidence="7">Palmitoyl-protein hydrolase 1</fullName>
    </alternativeName>
</protein>
<keyword evidence="10" id="KW-1185">Reference proteome</keyword>
<gene>
    <name evidence="9" type="ORF">BP00DRAFT_430277</name>
</gene>
<dbReference type="Proteomes" id="UP000248817">
    <property type="component" value="Unassembled WGS sequence"/>
</dbReference>
<evidence type="ECO:0000256" key="4">
    <source>
        <dbReference type="ARBA" id="ARBA00022801"/>
    </source>
</evidence>
<keyword evidence="5" id="KW-1015">Disulfide bond</keyword>
<dbReference type="InterPro" id="IPR002472">
    <property type="entry name" value="Palm_thioest"/>
</dbReference>
<dbReference type="PRINTS" id="PR00414">
    <property type="entry name" value="PPTHIESTRASE"/>
</dbReference>
<feature type="signal peptide" evidence="8">
    <location>
        <begin position="1"/>
        <end position="19"/>
    </location>
</feature>
<evidence type="ECO:0000256" key="2">
    <source>
        <dbReference type="ARBA" id="ARBA00014212"/>
    </source>
</evidence>
<evidence type="ECO:0000256" key="5">
    <source>
        <dbReference type="ARBA" id="ARBA00023157"/>
    </source>
</evidence>
<evidence type="ECO:0000313" key="10">
    <source>
        <dbReference type="Proteomes" id="UP000248817"/>
    </source>
</evidence>
<name>A0A2V5HPV5_9EURO</name>
<dbReference type="EC" id="3.1.2.22" evidence="1"/>
<dbReference type="Gene3D" id="3.40.50.1820">
    <property type="entry name" value="alpha/beta hydrolase"/>
    <property type="match status" value="2"/>
</dbReference>
<evidence type="ECO:0000256" key="1">
    <source>
        <dbReference type="ARBA" id="ARBA00012423"/>
    </source>
</evidence>
<dbReference type="SUPFAM" id="SSF53474">
    <property type="entry name" value="alpha/beta-Hydrolases"/>
    <property type="match status" value="1"/>
</dbReference>
<evidence type="ECO:0000256" key="3">
    <source>
        <dbReference type="ARBA" id="ARBA00022729"/>
    </source>
</evidence>
<organism evidence="9 10">
    <name type="scientific">Aspergillus indologenus CBS 114.80</name>
    <dbReference type="NCBI Taxonomy" id="1450541"/>
    <lineage>
        <taxon>Eukaryota</taxon>
        <taxon>Fungi</taxon>
        <taxon>Dikarya</taxon>
        <taxon>Ascomycota</taxon>
        <taxon>Pezizomycotina</taxon>
        <taxon>Eurotiomycetes</taxon>
        <taxon>Eurotiomycetidae</taxon>
        <taxon>Eurotiales</taxon>
        <taxon>Aspergillaceae</taxon>
        <taxon>Aspergillus</taxon>
        <taxon>Aspergillus subgen. Circumdati</taxon>
    </lineage>
</organism>